<evidence type="ECO:0000256" key="6">
    <source>
        <dbReference type="ARBA" id="ARBA00023288"/>
    </source>
</evidence>
<dbReference type="PANTHER" id="PTHR30429:SF1">
    <property type="entry name" value="D-METHIONINE-BINDING LIPOPROTEIN METQ-RELATED"/>
    <property type="match status" value="1"/>
</dbReference>
<feature type="region of interest" description="Disordered" evidence="7">
    <location>
        <begin position="1"/>
        <end position="36"/>
    </location>
</feature>
<keyword evidence="8" id="KW-0812">Transmembrane</keyword>
<keyword evidence="8" id="KW-1133">Transmembrane helix</keyword>
<comment type="subcellular location">
    <subcellularLocation>
        <location evidence="1">Membrane</location>
        <topology evidence="1">Lipid-anchor</topology>
    </subcellularLocation>
</comment>
<keyword evidence="3" id="KW-0732">Signal</keyword>
<name>A0ABX6H432_9MICO</name>
<keyword evidence="4 8" id="KW-0472">Membrane</keyword>
<keyword evidence="6" id="KW-0449">Lipoprotein</keyword>
<reference evidence="10" key="1">
    <citation type="submission" date="2019-12" db="EMBL/GenBank/DDBJ databases">
        <title>Complete and draft genome sequences of new strains and members of some known species of the genus Rathayibacter isolated from plants.</title>
        <authorList>
            <person name="Tarlachkov S.V."/>
            <person name="Starodumova I.P."/>
            <person name="Dorofeeva L.V."/>
            <person name="Prisyazhnaya N.V."/>
            <person name="Leyn S."/>
            <person name="Zlamal J."/>
            <person name="Elan M."/>
            <person name="Osterman A.L."/>
            <person name="Nadler S."/>
            <person name="Subbotin S.A."/>
            <person name="Evtushenko L.I."/>
        </authorList>
    </citation>
    <scope>NUCLEOTIDE SEQUENCE [LARGE SCALE GENOMIC DNA]</scope>
    <source>
        <strain evidence="10">VKM Ac-2802</strain>
    </source>
</reference>
<evidence type="ECO:0000256" key="1">
    <source>
        <dbReference type="ARBA" id="ARBA00004635"/>
    </source>
</evidence>
<evidence type="ECO:0000256" key="4">
    <source>
        <dbReference type="ARBA" id="ARBA00023136"/>
    </source>
</evidence>
<keyword evidence="10" id="KW-1185">Reference proteome</keyword>
<dbReference type="Gene3D" id="3.40.190.10">
    <property type="entry name" value="Periplasmic binding protein-like II"/>
    <property type="match status" value="2"/>
</dbReference>
<evidence type="ECO:0000256" key="5">
    <source>
        <dbReference type="ARBA" id="ARBA00023139"/>
    </source>
</evidence>
<accession>A0ABX6H432</accession>
<dbReference type="SUPFAM" id="SSF53850">
    <property type="entry name" value="Periplasmic binding protein-like II"/>
    <property type="match status" value="1"/>
</dbReference>
<dbReference type="PANTHER" id="PTHR30429">
    <property type="entry name" value="D-METHIONINE-BINDING LIPOPROTEIN METQ"/>
    <property type="match status" value="1"/>
</dbReference>
<evidence type="ECO:0000313" key="9">
    <source>
        <dbReference type="EMBL" id="QHC64546.1"/>
    </source>
</evidence>
<feature type="compositionally biased region" description="Basic and acidic residues" evidence="7">
    <location>
        <begin position="1"/>
        <end position="17"/>
    </location>
</feature>
<gene>
    <name evidence="9" type="ORF">GSU69_18890</name>
</gene>
<comment type="similarity">
    <text evidence="2">Belongs to the NlpA lipoprotein family.</text>
</comment>
<dbReference type="RefSeq" id="WP_159423896.1">
    <property type="nucleotide sequence ID" value="NZ_CP047180.1"/>
</dbReference>
<evidence type="ECO:0000313" key="10">
    <source>
        <dbReference type="Proteomes" id="UP000464597"/>
    </source>
</evidence>
<proteinExistence type="inferred from homology"/>
<feature type="transmembrane region" description="Helical" evidence="8">
    <location>
        <begin position="48"/>
        <end position="68"/>
    </location>
</feature>
<protein>
    <submittedName>
        <fullName evidence="9">Metal ABC transporter substrate-binding protein</fullName>
    </submittedName>
</protein>
<dbReference type="InterPro" id="IPR004872">
    <property type="entry name" value="Lipoprotein_NlpA"/>
</dbReference>
<dbReference type="Pfam" id="PF03180">
    <property type="entry name" value="Lipoprotein_9"/>
    <property type="match status" value="1"/>
</dbReference>
<keyword evidence="5" id="KW-0564">Palmitate</keyword>
<evidence type="ECO:0000256" key="8">
    <source>
        <dbReference type="SAM" id="Phobius"/>
    </source>
</evidence>
<organism evidence="9 10">
    <name type="scientific">Rathayibacter festucae</name>
    <dbReference type="NCBI Taxonomy" id="110937"/>
    <lineage>
        <taxon>Bacteria</taxon>
        <taxon>Bacillati</taxon>
        <taxon>Actinomycetota</taxon>
        <taxon>Actinomycetes</taxon>
        <taxon>Micrococcales</taxon>
        <taxon>Microbacteriaceae</taxon>
        <taxon>Rathayibacter</taxon>
    </lineage>
</organism>
<sequence>MSTENHGPENPRSEKYGPAKSGPAKSGPEKSGPEDLGFELKKKRRWPWIAGAAVVVVGVGAVVAVPLLSPAVSANEQEGATLYVATAEGNASEQALVNFVAEEVAPRYGITVAFKGLSDSNTINRAVSEGEVAATVYQHELWLGQVLEANPDFEEEAATPVFRWGFGLWSDKHGDVSEIPDGGTISLYSDPANEAQGLWLLQSAGLITLKEGTEPGTATQDDIATNPKNLQFTLLDFAAQSRALPDLDAAVGYTEYYLAADIPIEKQIFAPQAPDDFAGQLTIGSKYKDTANIEKLVAAFQDPAVQEFLATDETVKGILLPIEG</sequence>
<evidence type="ECO:0000256" key="7">
    <source>
        <dbReference type="SAM" id="MobiDB-lite"/>
    </source>
</evidence>
<evidence type="ECO:0000256" key="2">
    <source>
        <dbReference type="ARBA" id="ARBA00008973"/>
    </source>
</evidence>
<dbReference type="Proteomes" id="UP000464597">
    <property type="component" value="Chromosome"/>
</dbReference>
<evidence type="ECO:0000256" key="3">
    <source>
        <dbReference type="ARBA" id="ARBA00022729"/>
    </source>
</evidence>
<dbReference type="EMBL" id="CP047180">
    <property type="protein sequence ID" value="QHC64546.1"/>
    <property type="molecule type" value="Genomic_DNA"/>
</dbReference>